<dbReference type="GO" id="GO:0016887">
    <property type="term" value="F:ATP hydrolysis activity"/>
    <property type="evidence" value="ECO:0007669"/>
    <property type="project" value="InterPro"/>
</dbReference>
<protein>
    <submittedName>
        <fullName evidence="5">ATP-binding cassette domain-containing protein</fullName>
    </submittedName>
</protein>
<evidence type="ECO:0000313" key="5">
    <source>
        <dbReference type="EMBL" id="MBH1941605.1"/>
    </source>
</evidence>
<dbReference type="PROSITE" id="PS50893">
    <property type="entry name" value="ABC_TRANSPORTER_2"/>
    <property type="match status" value="1"/>
</dbReference>
<keyword evidence="1" id="KW-0813">Transport</keyword>
<dbReference type="InterPro" id="IPR003439">
    <property type="entry name" value="ABC_transporter-like_ATP-bd"/>
</dbReference>
<dbReference type="Proteomes" id="UP000623269">
    <property type="component" value="Unassembled WGS sequence"/>
</dbReference>
<evidence type="ECO:0000259" key="4">
    <source>
        <dbReference type="PROSITE" id="PS50893"/>
    </source>
</evidence>
<dbReference type="AlphaFoldDB" id="A0A8J7KWP8"/>
<dbReference type="GO" id="GO:0005524">
    <property type="term" value="F:ATP binding"/>
    <property type="evidence" value="ECO:0007669"/>
    <property type="project" value="UniProtKB-KW"/>
</dbReference>
<dbReference type="SMART" id="SM00382">
    <property type="entry name" value="AAA"/>
    <property type="match status" value="1"/>
</dbReference>
<dbReference type="InterPro" id="IPR027417">
    <property type="entry name" value="P-loop_NTPase"/>
</dbReference>
<evidence type="ECO:0000313" key="6">
    <source>
        <dbReference type="Proteomes" id="UP000623269"/>
    </source>
</evidence>
<keyword evidence="3 5" id="KW-0067">ATP-binding</keyword>
<sequence>MNDNYIIEVKDLQKIYKVNQRDKSGIGAAFKTLFKRDYKIVEAVANISFHIQPGEIRGFIGPNGAGKSTTIKILSGVLYPSSGEVDVMGYTPWLDRETLVKRIGVVFGQKSQLWWDLPAIDAFHLNKMIYEIPDKTFKDNLDYFISALNIEDVVKKPVRQLSLGERMKCEFVCALLHEPPLVFLDEPTIGLDIYSKEAIRTYIKKINKDKGTTFIVTTHDLGDIEDLCKNITVINNGTITFDDSLENLKKYFTKKKIIDITFSQAVDPEDLKDYNIKSFNDISASIEINLEENNLREEIYKMWGALPVIDLNINNISIEEVIKSIYDKKLSHTG</sequence>
<comment type="caution">
    <text evidence="5">The sequence shown here is derived from an EMBL/GenBank/DDBJ whole genome shotgun (WGS) entry which is preliminary data.</text>
</comment>
<dbReference type="EMBL" id="JAEAGR010000012">
    <property type="protein sequence ID" value="MBH1941605.1"/>
    <property type="molecule type" value="Genomic_DNA"/>
</dbReference>
<dbReference type="Pfam" id="PF00005">
    <property type="entry name" value="ABC_tran"/>
    <property type="match status" value="1"/>
</dbReference>
<dbReference type="PANTHER" id="PTHR42711">
    <property type="entry name" value="ABC TRANSPORTER ATP-BINDING PROTEIN"/>
    <property type="match status" value="1"/>
</dbReference>
<reference evidence="5" key="1">
    <citation type="submission" date="2020-12" db="EMBL/GenBank/DDBJ databases">
        <title>M. sibirica DSM 26468T genome.</title>
        <authorList>
            <person name="Thieme N."/>
            <person name="Rettenmaier R."/>
            <person name="Zverlov V."/>
            <person name="Liebl W."/>
        </authorList>
    </citation>
    <scope>NUCLEOTIDE SEQUENCE</scope>
    <source>
        <strain evidence="5">DSM 26468</strain>
    </source>
</reference>
<organism evidence="5 6">
    <name type="scientific">Mobilitalea sibirica</name>
    <dbReference type="NCBI Taxonomy" id="1462919"/>
    <lineage>
        <taxon>Bacteria</taxon>
        <taxon>Bacillati</taxon>
        <taxon>Bacillota</taxon>
        <taxon>Clostridia</taxon>
        <taxon>Lachnospirales</taxon>
        <taxon>Lachnospiraceae</taxon>
        <taxon>Mobilitalea</taxon>
    </lineage>
</organism>
<name>A0A8J7KWP8_9FIRM</name>
<dbReference type="RefSeq" id="WP_197661848.1">
    <property type="nucleotide sequence ID" value="NZ_JAEAGR010000012.1"/>
</dbReference>
<evidence type="ECO:0000256" key="3">
    <source>
        <dbReference type="ARBA" id="ARBA00022840"/>
    </source>
</evidence>
<dbReference type="PANTHER" id="PTHR42711:SF4">
    <property type="entry name" value="ABC TRANSPORTER RELATED"/>
    <property type="match status" value="1"/>
</dbReference>
<feature type="domain" description="ABC transporter" evidence="4">
    <location>
        <begin position="28"/>
        <end position="261"/>
    </location>
</feature>
<dbReference type="Gene3D" id="3.40.50.300">
    <property type="entry name" value="P-loop containing nucleotide triphosphate hydrolases"/>
    <property type="match status" value="1"/>
</dbReference>
<keyword evidence="6" id="KW-1185">Reference proteome</keyword>
<dbReference type="InterPro" id="IPR050763">
    <property type="entry name" value="ABC_transporter_ATP-binding"/>
</dbReference>
<dbReference type="SUPFAM" id="SSF52540">
    <property type="entry name" value="P-loop containing nucleoside triphosphate hydrolases"/>
    <property type="match status" value="1"/>
</dbReference>
<gene>
    <name evidence="5" type="ORF">I5677_11950</name>
</gene>
<evidence type="ECO:0000256" key="1">
    <source>
        <dbReference type="ARBA" id="ARBA00022448"/>
    </source>
</evidence>
<evidence type="ECO:0000256" key="2">
    <source>
        <dbReference type="ARBA" id="ARBA00022741"/>
    </source>
</evidence>
<proteinExistence type="predicted"/>
<accession>A0A8J7KWP8</accession>
<dbReference type="InterPro" id="IPR003593">
    <property type="entry name" value="AAA+_ATPase"/>
</dbReference>
<keyword evidence="2" id="KW-0547">Nucleotide-binding</keyword>